<keyword evidence="4" id="KW-0949">S-adenosyl-L-methionine</keyword>
<dbReference type="PROSITE" id="PS00092">
    <property type="entry name" value="N6_MTASE"/>
    <property type="match status" value="1"/>
</dbReference>
<dbReference type="SUPFAM" id="SSF53335">
    <property type="entry name" value="S-adenosyl-L-methionine-dependent methyltransferases"/>
    <property type="match status" value="1"/>
</dbReference>
<dbReference type="RefSeq" id="WP_166322660.1">
    <property type="nucleotide sequence ID" value="NZ_CP049934.1"/>
</dbReference>
<comment type="similarity">
    <text evidence="1">Belongs to the N(4)/N(6)-methyltransferase family.</text>
</comment>
<accession>A0A6G8FHR4</accession>
<keyword evidence="7" id="KW-1185">Reference proteome</keyword>
<dbReference type="InterPro" id="IPR002941">
    <property type="entry name" value="DNA_methylase_N4/N6"/>
</dbReference>
<evidence type="ECO:0000313" key="7">
    <source>
        <dbReference type="Proteomes" id="UP000501387"/>
    </source>
</evidence>
<dbReference type="Pfam" id="PF01555">
    <property type="entry name" value="N6_N4_Mtase"/>
    <property type="match status" value="1"/>
</dbReference>
<evidence type="ECO:0000256" key="3">
    <source>
        <dbReference type="ARBA" id="ARBA00022679"/>
    </source>
</evidence>
<organism evidence="6 7">
    <name type="scientific">Leucobacter insecticola</name>
    <dbReference type="NCBI Taxonomy" id="2714934"/>
    <lineage>
        <taxon>Bacteria</taxon>
        <taxon>Bacillati</taxon>
        <taxon>Actinomycetota</taxon>
        <taxon>Actinomycetes</taxon>
        <taxon>Micrococcales</taxon>
        <taxon>Microbacteriaceae</taxon>
        <taxon>Leucobacter</taxon>
    </lineage>
</organism>
<sequence length="590" mass="66114">MTDHAMPETESVREEAGLHLHWQGRRSYKSLIPVPRVLERDDELSFQSDRGSNLVIEGDNLQVMVSLRTQYAESVDVIYIDPPYNRGGNDFRYSDARFQDPDADGSDSEYVSNVDGGRHTKWLNYMAPRLVAMKSLMSENGVIFVSINDIELGRLLMLMDEIFDEKNRIGVITWRGSADNNPSRIQIEHEYVICYAKNVTQVPKAWTTPADEMKETLLEQFEELLESEPDVKKRAKAWASLVRANGESLGRLKAYSLVDEHGPYQSARRVHNPKKGGYQYGVTKKGVVEDTKARGTYRVPANGYRFPAQTMQRYIDEGRIVFPARLEQIVQMKDYLKDFRGTLRSVIDLDARAGSYRLKQLFGKDFDGFRYAKPVELIELLVGAAGSKDALVLDAFAGSGTTGDAVMSLNDKDGGRRRFVMIEEGSEEDPYARTLVARRLRSAIETDGFDAGFTFLTTGAQLDREAILTLEKDKITAVICQTDRSGTRSGIRQIDGRKWVIGANQRGEALALVWRGATNSQVNADVINEALSETKALGLKTPIRIYGTTCNISETKSFVFCQIPDEILAALQIEDVIPEDIEAELEASNA</sequence>
<reference evidence="6 7" key="1">
    <citation type="submission" date="2020-03" db="EMBL/GenBank/DDBJ databases">
        <title>Leucobacter sp. nov., isolated from beetles.</title>
        <authorList>
            <person name="Hyun D.-W."/>
            <person name="Bae J.-W."/>
        </authorList>
    </citation>
    <scope>NUCLEOTIDE SEQUENCE [LARGE SCALE GENOMIC DNA]</scope>
    <source>
        <strain evidence="6 7">HDW9B</strain>
    </source>
</reference>
<dbReference type="Gene3D" id="3.40.50.150">
    <property type="entry name" value="Vaccinia Virus protein VP39"/>
    <property type="match status" value="1"/>
</dbReference>
<keyword evidence="2 6" id="KW-0489">Methyltransferase</keyword>
<dbReference type="InterPro" id="IPR029063">
    <property type="entry name" value="SAM-dependent_MTases_sf"/>
</dbReference>
<keyword evidence="3 6" id="KW-0808">Transferase</keyword>
<dbReference type="InterPro" id="IPR002295">
    <property type="entry name" value="N4/N6-MTase_EcoPI_Mod-like"/>
</dbReference>
<evidence type="ECO:0000259" key="5">
    <source>
        <dbReference type="Pfam" id="PF01555"/>
    </source>
</evidence>
<dbReference type="GO" id="GO:0003677">
    <property type="term" value="F:DNA binding"/>
    <property type="evidence" value="ECO:0007669"/>
    <property type="project" value="InterPro"/>
</dbReference>
<dbReference type="PRINTS" id="PR00506">
    <property type="entry name" value="D21N6MTFRASE"/>
</dbReference>
<proteinExistence type="inferred from homology"/>
<evidence type="ECO:0000256" key="1">
    <source>
        <dbReference type="ARBA" id="ARBA00006594"/>
    </source>
</evidence>
<dbReference type="Proteomes" id="UP000501387">
    <property type="component" value="Chromosome"/>
</dbReference>
<dbReference type="GO" id="GO:0032259">
    <property type="term" value="P:methylation"/>
    <property type="evidence" value="ECO:0007669"/>
    <property type="project" value="UniProtKB-KW"/>
</dbReference>
<protein>
    <submittedName>
        <fullName evidence="6">Site-specific DNA-methyltransferase</fullName>
    </submittedName>
</protein>
<dbReference type="KEGG" id="lins:G7067_05765"/>
<evidence type="ECO:0000313" key="6">
    <source>
        <dbReference type="EMBL" id="QIM16036.1"/>
    </source>
</evidence>
<dbReference type="EMBL" id="CP049934">
    <property type="protein sequence ID" value="QIM16036.1"/>
    <property type="molecule type" value="Genomic_DNA"/>
</dbReference>
<evidence type="ECO:0000256" key="2">
    <source>
        <dbReference type="ARBA" id="ARBA00022603"/>
    </source>
</evidence>
<dbReference type="InterPro" id="IPR002052">
    <property type="entry name" value="DNA_methylase_N6_adenine_CS"/>
</dbReference>
<dbReference type="REBASE" id="395023">
    <property type="entry name" value="M.LspHDW9BORF5765P"/>
</dbReference>
<evidence type="ECO:0000256" key="4">
    <source>
        <dbReference type="ARBA" id="ARBA00022691"/>
    </source>
</evidence>
<dbReference type="AlphaFoldDB" id="A0A6G8FHR4"/>
<gene>
    <name evidence="6" type="ORF">G7067_05765</name>
</gene>
<name>A0A6G8FHR4_9MICO</name>
<feature type="domain" description="DNA methylase N-4/N-6" evidence="5">
    <location>
        <begin position="75"/>
        <end position="427"/>
    </location>
</feature>
<dbReference type="GO" id="GO:0008170">
    <property type="term" value="F:N-methyltransferase activity"/>
    <property type="evidence" value="ECO:0007669"/>
    <property type="project" value="InterPro"/>
</dbReference>